<dbReference type="Proteomes" id="UP000749646">
    <property type="component" value="Unassembled WGS sequence"/>
</dbReference>
<sequence length="113" mass="12457">MTYTASDLLDSFAKHFRLVTFSVATDGLHKSLAEIETSGSSDQRKWATEMKNTLKDSSQVMELKSLFKRRAEDAQDELDAFIVGTANAMENSIAPVLENVGKRVLARTASNNS</sequence>
<keyword evidence="2" id="KW-1185">Reference proteome</keyword>
<dbReference type="AlphaFoldDB" id="A0A9P6M8U6"/>
<accession>A0A9P6M8U6</accession>
<proteinExistence type="predicted"/>
<gene>
    <name evidence="1" type="ORF">BGZ65_004589</name>
</gene>
<protein>
    <submittedName>
        <fullName evidence="1">Uncharacterized protein</fullName>
    </submittedName>
</protein>
<reference evidence="1" key="1">
    <citation type="journal article" date="2020" name="Fungal Divers.">
        <title>Resolving the Mortierellaceae phylogeny through synthesis of multi-gene phylogenetics and phylogenomics.</title>
        <authorList>
            <person name="Vandepol N."/>
            <person name="Liber J."/>
            <person name="Desiro A."/>
            <person name="Na H."/>
            <person name="Kennedy M."/>
            <person name="Barry K."/>
            <person name="Grigoriev I.V."/>
            <person name="Miller A.N."/>
            <person name="O'Donnell K."/>
            <person name="Stajich J.E."/>
            <person name="Bonito G."/>
        </authorList>
    </citation>
    <scope>NUCLEOTIDE SEQUENCE</scope>
    <source>
        <strain evidence="1">MES-2147</strain>
    </source>
</reference>
<name>A0A9P6M8U6_9FUNG</name>
<dbReference type="OrthoDB" id="2448606at2759"/>
<feature type="non-terminal residue" evidence="1">
    <location>
        <position position="1"/>
    </location>
</feature>
<comment type="caution">
    <text evidence="1">The sequence shown here is derived from an EMBL/GenBank/DDBJ whole genome shotgun (WGS) entry which is preliminary data.</text>
</comment>
<evidence type="ECO:0000313" key="1">
    <source>
        <dbReference type="EMBL" id="KAF9980861.1"/>
    </source>
</evidence>
<dbReference type="EMBL" id="JAAAHW010003776">
    <property type="protein sequence ID" value="KAF9980861.1"/>
    <property type="molecule type" value="Genomic_DNA"/>
</dbReference>
<evidence type="ECO:0000313" key="2">
    <source>
        <dbReference type="Proteomes" id="UP000749646"/>
    </source>
</evidence>
<organism evidence="1 2">
    <name type="scientific">Modicella reniformis</name>
    <dbReference type="NCBI Taxonomy" id="1440133"/>
    <lineage>
        <taxon>Eukaryota</taxon>
        <taxon>Fungi</taxon>
        <taxon>Fungi incertae sedis</taxon>
        <taxon>Mucoromycota</taxon>
        <taxon>Mortierellomycotina</taxon>
        <taxon>Mortierellomycetes</taxon>
        <taxon>Mortierellales</taxon>
        <taxon>Mortierellaceae</taxon>
        <taxon>Modicella</taxon>
    </lineage>
</organism>